<dbReference type="InterPro" id="IPR029063">
    <property type="entry name" value="SAM-dependent_MTases_sf"/>
</dbReference>
<evidence type="ECO:0008006" key="3">
    <source>
        <dbReference type="Google" id="ProtNLM"/>
    </source>
</evidence>
<reference evidence="1 2" key="1">
    <citation type="submission" date="2019-12" db="EMBL/GenBank/DDBJ databases">
        <title>Sporaefaciens musculi gen. nov., sp. nov., a novel bacterium isolated from the caecum of an obese mouse.</title>
        <authorList>
            <person name="Rasmussen T.S."/>
            <person name="Streidl T."/>
            <person name="Hitch T.C.A."/>
            <person name="Wortmann E."/>
            <person name="Deptula P."/>
            <person name="Hansen M."/>
            <person name="Nielsen D.S."/>
            <person name="Clavel T."/>
            <person name="Vogensen F.K."/>
        </authorList>
    </citation>
    <scope>NUCLEOTIDE SEQUENCE [LARGE SCALE GENOMIC DNA]</scope>
    <source>
        <strain evidence="1 2">WCA-9-b2</strain>
    </source>
</reference>
<evidence type="ECO:0000313" key="2">
    <source>
        <dbReference type="Proteomes" id="UP000460412"/>
    </source>
</evidence>
<evidence type="ECO:0000313" key="1">
    <source>
        <dbReference type="EMBL" id="MXP75911.1"/>
    </source>
</evidence>
<dbReference type="Proteomes" id="UP000460412">
    <property type="component" value="Unassembled WGS sequence"/>
</dbReference>
<protein>
    <recommendedName>
        <fullName evidence="3">C-methyltransferase domain-containing protein</fullName>
    </recommendedName>
</protein>
<dbReference type="RefSeq" id="WP_159751095.1">
    <property type="nucleotide sequence ID" value="NZ_WUQX01000001.1"/>
</dbReference>
<comment type="caution">
    <text evidence="1">The sequence shown here is derived from an EMBL/GenBank/DDBJ whole genome shotgun (WGS) entry which is preliminary data.</text>
</comment>
<dbReference type="EMBL" id="WUQX01000001">
    <property type="protein sequence ID" value="MXP75911.1"/>
    <property type="molecule type" value="Genomic_DNA"/>
</dbReference>
<sequence length="224" mass="25622">MEIQYYREMTESYSKLRQCGILKNKKIFLFGHCNATEELVKCFAEGGFSITSILDNNTSKHGKVYQGIPIAPPNSILSENPEEVIVCIAARFYESMYSQLRKLGFPGEIRKMVDYNTYAEYSLSNETIGRKWKRIEKGQRLVAALFAHCPVEIIEQKELDAAIQAELYLQDDKAFIARQDRPYVVNLAKALYIKKIPLEKIYCCGVFGLPKGARAAGFYKCCRR</sequence>
<accession>A0A7X3SJ34</accession>
<proteinExistence type="predicted"/>
<gene>
    <name evidence="1" type="ORF">GN277_11110</name>
</gene>
<dbReference type="AlphaFoldDB" id="A0A7X3SJ34"/>
<name>A0A7X3SJ34_9FIRM</name>
<organism evidence="1 2">
    <name type="scientific">Sporofaciens musculi</name>
    <dbReference type="NCBI Taxonomy" id="2681861"/>
    <lineage>
        <taxon>Bacteria</taxon>
        <taxon>Bacillati</taxon>
        <taxon>Bacillota</taxon>
        <taxon>Clostridia</taxon>
        <taxon>Lachnospirales</taxon>
        <taxon>Lachnospiraceae</taxon>
        <taxon>Sporofaciens</taxon>
    </lineage>
</organism>
<dbReference type="Gene3D" id="3.40.50.720">
    <property type="entry name" value="NAD(P)-binding Rossmann-like Domain"/>
    <property type="match status" value="1"/>
</dbReference>
<dbReference type="SUPFAM" id="SSF53335">
    <property type="entry name" value="S-adenosyl-L-methionine-dependent methyltransferases"/>
    <property type="match status" value="1"/>
</dbReference>
<keyword evidence="2" id="KW-1185">Reference proteome</keyword>